<accession>A0AA89BI32</accession>
<dbReference type="GO" id="GO:0005694">
    <property type="term" value="C:chromosome"/>
    <property type="evidence" value="ECO:0007669"/>
    <property type="project" value="TreeGrafter"/>
</dbReference>
<dbReference type="InterPro" id="IPR014001">
    <property type="entry name" value="Helicase_ATP-bd"/>
</dbReference>
<evidence type="ECO:0000256" key="1">
    <source>
        <dbReference type="ARBA" id="ARBA00005446"/>
    </source>
</evidence>
<dbReference type="PROSITE" id="PS51192">
    <property type="entry name" value="HELICASE_ATP_BIND_1"/>
    <property type="match status" value="1"/>
</dbReference>
<name>A0AA89BI32_PINIB</name>
<evidence type="ECO:0000259" key="5">
    <source>
        <dbReference type="PROSITE" id="PS51194"/>
    </source>
</evidence>
<dbReference type="GO" id="GO:0000724">
    <property type="term" value="P:double-strand break repair via homologous recombination"/>
    <property type="evidence" value="ECO:0007669"/>
    <property type="project" value="TreeGrafter"/>
</dbReference>
<keyword evidence="7" id="KW-1185">Reference proteome</keyword>
<protein>
    <recommendedName>
        <fullName evidence="3">DNA 3'-5' helicase</fullName>
        <ecNumber evidence="3">5.6.2.4</ecNumber>
    </recommendedName>
</protein>
<organism evidence="6 7">
    <name type="scientific">Pinctada imbricata</name>
    <name type="common">Atlantic pearl-oyster</name>
    <name type="synonym">Pinctada martensii</name>
    <dbReference type="NCBI Taxonomy" id="66713"/>
    <lineage>
        <taxon>Eukaryota</taxon>
        <taxon>Metazoa</taxon>
        <taxon>Spiralia</taxon>
        <taxon>Lophotrochozoa</taxon>
        <taxon>Mollusca</taxon>
        <taxon>Bivalvia</taxon>
        <taxon>Autobranchia</taxon>
        <taxon>Pteriomorphia</taxon>
        <taxon>Pterioida</taxon>
        <taxon>Pterioidea</taxon>
        <taxon>Pteriidae</taxon>
        <taxon>Pinctada</taxon>
    </lineage>
</organism>
<reference evidence="6" key="1">
    <citation type="submission" date="2019-08" db="EMBL/GenBank/DDBJ databases">
        <title>The improved chromosome-level genome for the pearl oyster Pinctada fucata martensii using PacBio sequencing and Hi-C.</title>
        <authorList>
            <person name="Zheng Z."/>
        </authorList>
    </citation>
    <scope>NUCLEOTIDE SEQUENCE</scope>
    <source>
        <strain evidence="6">ZZ-2019</strain>
        <tissue evidence="6">Adductor muscle</tissue>
    </source>
</reference>
<dbReference type="PROSITE" id="PS51194">
    <property type="entry name" value="HELICASE_CTER"/>
    <property type="match status" value="1"/>
</dbReference>
<comment type="catalytic activity">
    <reaction evidence="2">
        <text>Couples ATP hydrolysis with the unwinding of duplex DNA by translocating in the 3'-5' direction.</text>
        <dbReference type="EC" id="5.6.2.4"/>
    </reaction>
</comment>
<evidence type="ECO:0000259" key="4">
    <source>
        <dbReference type="PROSITE" id="PS51192"/>
    </source>
</evidence>
<dbReference type="PANTHER" id="PTHR13710">
    <property type="entry name" value="DNA HELICASE RECQ FAMILY MEMBER"/>
    <property type="match status" value="1"/>
</dbReference>
<dbReference type="CDD" id="cd18785">
    <property type="entry name" value="SF2_C"/>
    <property type="match status" value="1"/>
</dbReference>
<evidence type="ECO:0000256" key="2">
    <source>
        <dbReference type="ARBA" id="ARBA00034617"/>
    </source>
</evidence>
<comment type="similarity">
    <text evidence="1">Belongs to the helicase family. RecQ subfamily.</text>
</comment>
<dbReference type="SUPFAM" id="SSF52540">
    <property type="entry name" value="P-loop containing nucleoside triphosphate hydrolases"/>
    <property type="match status" value="1"/>
</dbReference>
<feature type="domain" description="Helicase C-terminal" evidence="5">
    <location>
        <begin position="197"/>
        <end position="346"/>
    </location>
</feature>
<evidence type="ECO:0000256" key="3">
    <source>
        <dbReference type="ARBA" id="ARBA00034808"/>
    </source>
</evidence>
<dbReference type="EC" id="5.6.2.4" evidence="3"/>
<feature type="domain" description="Helicase ATP-binding" evidence="4">
    <location>
        <begin position="1"/>
        <end position="157"/>
    </location>
</feature>
<dbReference type="GO" id="GO:0009378">
    <property type="term" value="F:four-way junction helicase activity"/>
    <property type="evidence" value="ECO:0007669"/>
    <property type="project" value="TreeGrafter"/>
</dbReference>
<sequence length="376" mass="41964">MATSNKERAMKEAINKTAQEMYPELNLSEDQVEAIGAVIRGSDTIVNLPVGSGKSLIFHLLPDAVDEAEIIFCHPEALLCCKSGSDTLTSLSGRVGVICIDECHKIEEWGKEFRKSFSDIHMLRSFFPCVPMLCLSGSLTSELMKNLPTLLGLKKPKIISRNPDVRNVFLEVRLKEKGSAQEIYEEIFIKEIMSLKSLKTLYPVTLLFLPLQYMSYAMRYAFKMFPDVKLSDSLFCALFSNQDADVVNTILSDLKKESPQFRLVFTTSVIGMGFDSPSVSRIIHAKPPRSMTSYLQEIGRAGRRGQDASATLYFNKSDIASNLPGIETDIVQYCMSETCLRSNLLKAFCYEKSESSPVGCKCCSICKRSCDCLSCK</sequence>
<dbReference type="AlphaFoldDB" id="A0AA89BI32"/>
<gene>
    <name evidence="6" type="ORF">FSP39_015774</name>
</gene>
<evidence type="ECO:0000313" key="7">
    <source>
        <dbReference type="Proteomes" id="UP001186944"/>
    </source>
</evidence>
<dbReference type="Gene3D" id="3.40.50.300">
    <property type="entry name" value="P-loop containing nucleotide triphosphate hydrolases"/>
    <property type="match status" value="3"/>
</dbReference>
<evidence type="ECO:0000313" key="6">
    <source>
        <dbReference type="EMBL" id="KAK3083176.1"/>
    </source>
</evidence>
<proteinExistence type="inferred from homology"/>
<dbReference type="Proteomes" id="UP001186944">
    <property type="component" value="Unassembled WGS sequence"/>
</dbReference>
<comment type="caution">
    <text evidence="6">The sequence shown here is derived from an EMBL/GenBank/DDBJ whole genome shotgun (WGS) entry which is preliminary data.</text>
</comment>
<dbReference type="EMBL" id="VSWD01000014">
    <property type="protein sequence ID" value="KAK3083176.1"/>
    <property type="molecule type" value="Genomic_DNA"/>
</dbReference>
<dbReference type="SMART" id="SM00490">
    <property type="entry name" value="HELICc"/>
    <property type="match status" value="1"/>
</dbReference>
<dbReference type="GO" id="GO:0043138">
    <property type="term" value="F:3'-5' DNA helicase activity"/>
    <property type="evidence" value="ECO:0007669"/>
    <property type="project" value="UniProtKB-EC"/>
</dbReference>
<dbReference type="GO" id="GO:0005737">
    <property type="term" value="C:cytoplasm"/>
    <property type="evidence" value="ECO:0007669"/>
    <property type="project" value="TreeGrafter"/>
</dbReference>
<dbReference type="InterPro" id="IPR027417">
    <property type="entry name" value="P-loop_NTPase"/>
</dbReference>
<dbReference type="Pfam" id="PF00271">
    <property type="entry name" value="Helicase_C"/>
    <property type="match status" value="1"/>
</dbReference>
<dbReference type="GO" id="GO:0003677">
    <property type="term" value="F:DNA binding"/>
    <property type="evidence" value="ECO:0007669"/>
    <property type="project" value="UniProtKB-KW"/>
</dbReference>
<dbReference type="PANTHER" id="PTHR13710:SF147">
    <property type="entry name" value="DNA HELICASE"/>
    <property type="match status" value="1"/>
</dbReference>
<dbReference type="InterPro" id="IPR001650">
    <property type="entry name" value="Helicase_C-like"/>
</dbReference>